<comment type="caution">
    <text evidence="2">The sequence shown here is derived from an EMBL/GenBank/DDBJ whole genome shotgun (WGS) entry which is preliminary data.</text>
</comment>
<dbReference type="OrthoDB" id="10450837at2759"/>
<accession>A0A9W7DCU2</accession>
<evidence type="ECO:0000313" key="3">
    <source>
        <dbReference type="Proteomes" id="UP001165121"/>
    </source>
</evidence>
<dbReference type="AlphaFoldDB" id="A0A9W7DCU2"/>
<proteinExistence type="predicted"/>
<sequence length="70" mass="7271">MAARHQAVSAGGSVSSDQVKWPARDHNKPILVQQDDAKPHVPADDPDIVAAGQPMGGISTCSLSLQTPLT</sequence>
<evidence type="ECO:0000313" key="2">
    <source>
        <dbReference type="EMBL" id="GMG17626.1"/>
    </source>
</evidence>
<dbReference type="Proteomes" id="UP001165121">
    <property type="component" value="Unassembled WGS sequence"/>
</dbReference>
<feature type="region of interest" description="Disordered" evidence="1">
    <location>
        <begin position="1"/>
        <end position="54"/>
    </location>
</feature>
<dbReference type="EMBL" id="BSXT01019042">
    <property type="protein sequence ID" value="GMG17626.1"/>
    <property type="molecule type" value="Genomic_DNA"/>
</dbReference>
<keyword evidence="3" id="KW-1185">Reference proteome</keyword>
<organism evidence="2 3">
    <name type="scientific">Phytophthora fragariaefolia</name>
    <dbReference type="NCBI Taxonomy" id="1490495"/>
    <lineage>
        <taxon>Eukaryota</taxon>
        <taxon>Sar</taxon>
        <taxon>Stramenopiles</taxon>
        <taxon>Oomycota</taxon>
        <taxon>Peronosporomycetes</taxon>
        <taxon>Peronosporales</taxon>
        <taxon>Peronosporaceae</taxon>
        <taxon>Phytophthora</taxon>
    </lineage>
</organism>
<evidence type="ECO:0000256" key="1">
    <source>
        <dbReference type="SAM" id="MobiDB-lite"/>
    </source>
</evidence>
<name>A0A9W7DCU2_9STRA</name>
<reference evidence="2" key="1">
    <citation type="submission" date="2023-04" db="EMBL/GenBank/DDBJ databases">
        <title>Phytophthora fragariaefolia NBRC 109709.</title>
        <authorList>
            <person name="Ichikawa N."/>
            <person name="Sato H."/>
            <person name="Tonouchi N."/>
        </authorList>
    </citation>
    <scope>NUCLEOTIDE SEQUENCE</scope>
    <source>
        <strain evidence="2">NBRC 109709</strain>
    </source>
</reference>
<protein>
    <submittedName>
        <fullName evidence="2">Unnamed protein product</fullName>
    </submittedName>
</protein>
<gene>
    <name evidence="2" type="ORF">Pfra01_003026400</name>
</gene>